<dbReference type="EMBL" id="JANPWB010000015">
    <property type="protein sequence ID" value="KAJ1093457.1"/>
    <property type="molecule type" value="Genomic_DNA"/>
</dbReference>
<evidence type="ECO:0000313" key="2">
    <source>
        <dbReference type="EMBL" id="KAJ1093457.1"/>
    </source>
</evidence>
<accession>A0AAV7LQU5</accession>
<comment type="caution">
    <text evidence="2">The sequence shown here is derived from an EMBL/GenBank/DDBJ whole genome shotgun (WGS) entry which is preliminary data.</text>
</comment>
<feature type="region of interest" description="Disordered" evidence="1">
    <location>
        <begin position="51"/>
        <end position="75"/>
    </location>
</feature>
<proteinExistence type="predicted"/>
<name>A0AAV7LQU5_PLEWA</name>
<keyword evidence="3" id="KW-1185">Reference proteome</keyword>
<sequence length="112" mass="12068">MAIEKPSSPVDIAYDPFKQICLEEKGAQSCSVLLICDLYVFSVEPVGGVRAQGEVRSSWKTPRDEDKPSGEPLPGIVAKETMRNAATSQELAEWETAVLDESSTGVEVGGPR</sequence>
<evidence type="ECO:0000256" key="1">
    <source>
        <dbReference type="SAM" id="MobiDB-lite"/>
    </source>
</evidence>
<gene>
    <name evidence="2" type="ORF">NDU88_006558</name>
</gene>
<dbReference type="Proteomes" id="UP001066276">
    <property type="component" value="Chromosome 11"/>
</dbReference>
<reference evidence="2" key="1">
    <citation type="journal article" date="2022" name="bioRxiv">
        <title>Sequencing and chromosome-scale assembly of the giantPleurodeles waltlgenome.</title>
        <authorList>
            <person name="Brown T."/>
            <person name="Elewa A."/>
            <person name="Iarovenko S."/>
            <person name="Subramanian E."/>
            <person name="Araus A.J."/>
            <person name="Petzold A."/>
            <person name="Susuki M."/>
            <person name="Suzuki K.-i.T."/>
            <person name="Hayashi T."/>
            <person name="Toyoda A."/>
            <person name="Oliveira C."/>
            <person name="Osipova E."/>
            <person name="Leigh N.D."/>
            <person name="Simon A."/>
            <person name="Yun M.H."/>
        </authorList>
    </citation>
    <scope>NUCLEOTIDE SEQUENCE</scope>
    <source>
        <strain evidence="2">20211129_DDA</strain>
        <tissue evidence="2">Liver</tissue>
    </source>
</reference>
<organism evidence="2 3">
    <name type="scientific">Pleurodeles waltl</name>
    <name type="common">Iberian ribbed newt</name>
    <dbReference type="NCBI Taxonomy" id="8319"/>
    <lineage>
        <taxon>Eukaryota</taxon>
        <taxon>Metazoa</taxon>
        <taxon>Chordata</taxon>
        <taxon>Craniata</taxon>
        <taxon>Vertebrata</taxon>
        <taxon>Euteleostomi</taxon>
        <taxon>Amphibia</taxon>
        <taxon>Batrachia</taxon>
        <taxon>Caudata</taxon>
        <taxon>Salamandroidea</taxon>
        <taxon>Salamandridae</taxon>
        <taxon>Pleurodelinae</taxon>
        <taxon>Pleurodeles</taxon>
    </lineage>
</organism>
<dbReference type="AlphaFoldDB" id="A0AAV7LQU5"/>
<protein>
    <submittedName>
        <fullName evidence="2">Uncharacterized protein</fullName>
    </submittedName>
</protein>
<evidence type="ECO:0000313" key="3">
    <source>
        <dbReference type="Proteomes" id="UP001066276"/>
    </source>
</evidence>